<keyword evidence="1" id="KW-0732">Signal</keyword>
<dbReference type="AlphaFoldDB" id="A0A7D6VCA0"/>
<dbReference type="InterPro" id="IPR015943">
    <property type="entry name" value="WD40/YVTN_repeat-like_dom_sf"/>
</dbReference>
<dbReference type="RefSeq" id="WP_181582841.1">
    <property type="nucleotide sequence ID" value="NZ_CP059399.1"/>
</dbReference>
<accession>A0A7D6VCA0</accession>
<feature type="signal peptide" evidence="1">
    <location>
        <begin position="1"/>
        <end position="27"/>
    </location>
</feature>
<keyword evidence="2" id="KW-0808">Transferase</keyword>
<reference evidence="2 3" key="1">
    <citation type="submission" date="2020-07" db="EMBL/GenBank/DDBJ databases">
        <authorList>
            <person name="Zhuang K."/>
            <person name="Ran Y."/>
        </authorList>
    </citation>
    <scope>NUCLEOTIDE SEQUENCE [LARGE SCALE GENOMIC DNA]</scope>
    <source>
        <strain evidence="2 3">WCH-YHL-001</strain>
    </source>
</reference>
<keyword evidence="3" id="KW-1185">Reference proteome</keyword>
<dbReference type="Gene3D" id="2.130.10.10">
    <property type="entry name" value="YVTN repeat-like/Quinoprotein amine dehydrogenase"/>
    <property type="match status" value="1"/>
</dbReference>
<dbReference type="Pfam" id="PF05096">
    <property type="entry name" value="Glu_cyclase_2"/>
    <property type="match status" value="1"/>
</dbReference>
<dbReference type="Proteomes" id="UP000515512">
    <property type="component" value="Chromosome"/>
</dbReference>
<feature type="chain" id="PRO_5028302652" evidence="1">
    <location>
        <begin position="28"/>
        <end position="265"/>
    </location>
</feature>
<proteinExistence type="predicted"/>
<dbReference type="KEGG" id="nhu:H0264_04815"/>
<evidence type="ECO:0000313" key="3">
    <source>
        <dbReference type="Proteomes" id="UP000515512"/>
    </source>
</evidence>
<gene>
    <name evidence="2" type="ORF">H0264_04815</name>
</gene>
<dbReference type="PANTHER" id="PTHR31270">
    <property type="entry name" value="GLUTAMINYL-PEPTIDE CYCLOTRANSFERASE"/>
    <property type="match status" value="1"/>
</dbReference>
<dbReference type="PROSITE" id="PS51257">
    <property type="entry name" value="PROKAR_LIPOPROTEIN"/>
    <property type="match status" value="1"/>
</dbReference>
<dbReference type="InterPro" id="IPR007788">
    <property type="entry name" value="QCT"/>
</dbReference>
<dbReference type="InterPro" id="IPR011044">
    <property type="entry name" value="Quino_amine_DH_bsu"/>
</dbReference>
<name>A0A7D6VCA0_9NOCA</name>
<organism evidence="2 3">
    <name type="scientific">Nocardia huaxiensis</name>
    <dbReference type="NCBI Taxonomy" id="2755382"/>
    <lineage>
        <taxon>Bacteria</taxon>
        <taxon>Bacillati</taxon>
        <taxon>Actinomycetota</taxon>
        <taxon>Actinomycetes</taxon>
        <taxon>Mycobacteriales</taxon>
        <taxon>Nocardiaceae</taxon>
        <taxon>Nocardia</taxon>
    </lineage>
</organism>
<protein>
    <submittedName>
        <fullName evidence="2">Glutaminyl-peptide cyclotransferase</fullName>
    </submittedName>
</protein>
<dbReference type="PANTHER" id="PTHR31270:SF1">
    <property type="entry name" value="GLUTAMINYL-PEPTIDE CYCLOTRANSFERASE"/>
    <property type="match status" value="1"/>
</dbReference>
<dbReference type="GO" id="GO:0016603">
    <property type="term" value="F:glutaminyl-peptide cyclotransferase activity"/>
    <property type="evidence" value="ECO:0007669"/>
    <property type="project" value="InterPro"/>
</dbReference>
<dbReference type="SUPFAM" id="SSF50969">
    <property type="entry name" value="YVTN repeat-like/Quinoprotein amine dehydrogenase"/>
    <property type="match status" value="1"/>
</dbReference>
<evidence type="ECO:0000313" key="2">
    <source>
        <dbReference type="EMBL" id="QLY31651.1"/>
    </source>
</evidence>
<evidence type="ECO:0000256" key="1">
    <source>
        <dbReference type="SAM" id="SignalP"/>
    </source>
</evidence>
<dbReference type="EMBL" id="CP059399">
    <property type="protein sequence ID" value="QLY31651.1"/>
    <property type="molecule type" value="Genomic_DNA"/>
</dbReference>
<sequence length="265" mass="28466">MERKRRAPVANVPILLTTALCLTAATAGCGEPADDTPRMRVEVVGERPHDTSAFTEGLEIRGSVLYESTGLSGRSWVRATDTTTGATVARADLDAPLFGEGITDTGNILWQLTYKDGIAIARDPGTLAELRRTTYEGEGWGLCTRDNRVVMSNGTDTLTFRDPETFAPTGTVTLTSHNRTRLNELDCAPDGSVYANAWPTDDILRIDPSTGAVLAIIDASGLLPTDPRPSGVDVLNGIASIPGTDRFLLSGKNWPTTYEVRFVPN</sequence>